<reference evidence="2" key="1">
    <citation type="journal article" date="2019" name="Int. J. Syst. Evol. Microbiol.">
        <title>The Global Catalogue of Microorganisms (GCM) 10K type strain sequencing project: providing services to taxonomists for standard genome sequencing and annotation.</title>
        <authorList>
            <consortium name="The Broad Institute Genomics Platform"/>
            <consortium name="The Broad Institute Genome Sequencing Center for Infectious Disease"/>
            <person name="Wu L."/>
            <person name="Ma J."/>
        </authorList>
    </citation>
    <scope>NUCLEOTIDE SEQUENCE [LARGE SCALE GENOMIC DNA]</scope>
    <source>
        <strain evidence="2">CGMCC 1.19062</strain>
    </source>
</reference>
<dbReference type="Proteomes" id="UP001597295">
    <property type="component" value="Unassembled WGS sequence"/>
</dbReference>
<evidence type="ECO:0000313" key="1">
    <source>
        <dbReference type="EMBL" id="MFD2264393.1"/>
    </source>
</evidence>
<dbReference type="Pfam" id="PF07310">
    <property type="entry name" value="PAS_5"/>
    <property type="match status" value="1"/>
</dbReference>
<dbReference type="RefSeq" id="WP_379877474.1">
    <property type="nucleotide sequence ID" value="NZ_JBHUIP010000013.1"/>
</dbReference>
<comment type="caution">
    <text evidence="1">The sequence shown here is derived from an EMBL/GenBank/DDBJ whole genome shotgun (WGS) entry which is preliminary data.</text>
</comment>
<evidence type="ECO:0000313" key="2">
    <source>
        <dbReference type="Proteomes" id="UP001597295"/>
    </source>
</evidence>
<dbReference type="EMBL" id="JBHUIP010000013">
    <property type="protein sequence ID" value="MFD2264393.1"/>
    <property type="molecule type" value="Genomic_DNA"/>
</dbReference>
<protein>
    <submittedName>
        <fullName evidence="1">PAS domain-containing protein</fullName>
    </submittedName>
</protein>
<gene>
    <name evidence="1" type="ORF">ACFSM5_15925</name>
</gene>
<organism evidence="1 2">
    <name type="scientific">Lacibacterium aquatile</name>
    <dbReference type="NCBI Taxonomy" id="1168082"/>
    <lineage>
        <taxon>Bacteria</taxon>
        <taxon>Pseudomonadati</taxon>
        <taxon>Pseudomonadota</taxon>
        <taxon>Alphaproteobacteria</taxon>
        <taxon>Rhodospirillales</taxon>
        <taxon>Rhodospirillaceae</taxon>
    </lineage>
</organism>
<name>A0ABW5DUM3_9PROT</name>
<accession>A0ABW5DUM3</accession>
<dbReference type="InterPro" id="IPR009922">
    <property type="entry name" value="DUF1457"/>
</dbReference>
<dbReference type="CDD" id="cd00104">
    <property type="entry name" value="KAZAL_FS"/>
    <property type="match status" value="1"/>
</dbReference>
<sequence>MLRNMTNAEGEGTSPLFSAPRLRKATELWDRLATSRPPRRTDFPPEALRENLGYVAIVEHNQNACFNFRLAGTELVRRARRELTGLSFDELYSGDQLMHLNALFSRALAFGRPHRAVGLSVFGDENTDMEVALLPVCGNDGRTYTQVLAIFAFSGVPQQRSYSSFR</sequence>
<proteinExistence type="predicted"/>
<keyword evidence="2" id="KW-1185">Reference proteome</keyword>